<name>A0A2H0RKG6_9BACT</name>
<dbReference type="AlphaFoldDB" id="A0A2H0RKG6"/>
<protein>
    <submittedName>
        <fullName evidence="1">Uncharacterized protein</fullName>
    </submittedName>
</protein>
<dbReference type="EMBL" id="PCYL01000019">
    <property type="protein sequence ID" value="PIR46937.1"/>
    <property type="molecule type" value="Genomic_DNA"/>
</dbReference>
<accession>A0A2H0RKG6</accession>
<evidence type="ECO:0000313" key="1">
    <source>
        <dbReference type="EMBL" id="PIR46937.1"/>
    </source>
</evidence>
<dbReference type="Proteomes" id="UP000230833">
    <property type="component" value="Unassembled WGS sequence"/>
</dbReference>
<sequence>MEYKLNTHDGIDRARKEAEDFFATQPYKFMKGFKNVNSNGEYVFNSNNARDMYVGNGCENTRYCQFISMKPVSDCYDYTEWGDTASRVYESVTVGQGVDNIRFCWGVWVPGCMNNEYCMYVNSSKDMFGCIGMKKKEYCILNKQYSKEEFESLRERIIKDMTDNPYIDEKGRVFKYGEFFPYDLSLCAYNESTAAQYFPMEKEDVLEKGWKWYDGKGGEYTITKRVEDLPSDIEETDDSILADIIECPDCKKAYRIVKAELELLRRFQFPIPRKCPNCRHADRLSRMSQPYSKRKEICMCKGERSSNGTYENKGTHPSHDKNTPCGTEFETSYAKDGKHIIYCDSCYLSEVA</sequence>
<proteinExistence type="predicted"/>
<organism evidence="1 2">
    <name type="scientific">Candidatus Vogelbacteria bacterium CG10_big_fil_rev_8_21_14_0_10_45_14</name>
    <dbReference type="NCBI Taxonomy" id="1975042"/>
    <lineage>
        <taxon>Bacteria</taxon>
        <taxon>Candidatus Vogeliibacteriota</taxon>
    </lineage>
</organism>
<comment type="caution">
    <text evidence="1">The sequence shown here is derived from an EMBL/GenBank/DDBJ whole genome shotgun (WGS) entry which is preliminary data.</text>
</comment>
<evidence type="ECO:0000313" key="2">
    <source>
        <dbReference type="Proteomes" id="UP000230833"/>
    </source>
</evidence>
<gene>
    <name evidence="1" type="ORF">COV07_01590</name>
</gene>
<reference evidence="1 2" key="1">
    <citation type="submission" date="2017-09" db="EMBL/GenBank/DDBJ databases">
        <title>Depth-based differentiation of microbial function through sediment-hosted aquifers and enrichment of novel symbionts in the deep terrestrial subsurface.</title>
        <authorList>
            <person name="Probst A.J."/>
            <person name="Ladd B."/>
            <person name="Jarett J.K."/>
            <person name="Geller-Mcgrath D.E."/>
            <person name="Sieber C.M."/>
            <person name="Emerson J.B."/>
            <person name="Anantharaman K."/>
            <person name="Thomas B.C."/>
            <person name="Malmstrom R."/>
            <person name="Stieglmeier M."/>
            <person name="Klingl A."/>
            <person name="Woyke T."/>
            <person name="Ryan C.M."/>
            <person name="Banfield J.F."/>
        </authorList>
    </citation>
    <scope>NUCLEOTIDE SEQUENCE [LARGE SCALE GENOMIC DNA]</scope>
    <source>
        <strain evidence="1">CG10_big_fil_rev_8_21_14_0_10_45_14</strain>
    </source>
</reference>